<dbReference type="Proteomes" id="UP000192903">
    <property type="component" value="Unassembled WGS sequence"/>
</dbReference>
<evidence type="ECO:0000313" key="4">
    <source>
        <dbReference type="Proteomes" id="UP000192903"/>
    </source>
</evidence>
<sequence>MQRDMDAQFSLDHVPGLPAIFERRQQLADAALTRYTVHRKLPYADLPDHTLNVFPPEGARGPAPVQFFIHGGFWRSLDADLFSFLADGFVPFGAMLVVIDYPLMPATRMAGVVEACRNALAWTHENCARYGGDPDRLFISGNSAGGHLVAELADRSSLSKAGLPEDAVKGVTAISGIYDLEPVTRSFQDDSLDLTADEVAAFSPLNRVYDLAAPLIVTLGGDETVEFHRQSELFMRHCHQDRFPVSLLKVPRTNHITVLSEALAEPGNVLNQAVRRQMGMPA</sequence>
<dbReference type="Gene3D" id="3.40.50.1820">
    <property type="entry name" value="alpha/beta hydrolase"/>
    <property type="match status" value="1"/>
</dbReference>
<dbReference type="Pfam" id="PF07859">
    <property type="entry name" value="Abhydrolase_3"/>
    <property type="match status" value="1"/>
</dbReference>
<dbReference type="OrthoDB" id="9771666at2"/>
<dbReference type="PANTHER" id="PTHR48081:SF33">
    <property type="entry name" value="KYNURENINE FORMAMIDASE"/>
    <property type="match status" value="1"/>
</dbReference>
<reference evidence="4" key="1">
    <citation type="submission" date="2017-04" db="EMBL/GenBank/DDBJ databases">
        <authorList>
            <person name="Varghese N."/>
            <person name="Submissions S."/>
        </authorList>
    </citation>
    <scope>NUCLEOTIDE SEQUENCE [LARGE SCALE GENOMIC DNA]</scope>
    <source>
        <strain evidence="4">B4P</strain>
    </source>
</reference>
<evidence type="ECO:0000313" key="3">
    <source>
        <dbReference type="EMBL" id="SMF41650.1"/>
    </source>
</evidence>
<keyword evidence="4" id="KW-1185">Reference proteome</keyword>
<proteinExistence type="predicted"/>
<organism evidence="3 4">
    <name type="scientific">Xaviernesmea oryzae</name>
    <dbReference type="NCBI Taxonomy" id="464029"/>
    <lineage>
        <taxon>Bacteria</taxon>
        <taxon>Pseudomonadati</taxon>
        <taxon>Pseudomonadota</taxon>
        <taxon>Alphaproteobacteria</taxon>
        <taxon>Hyphomicrobiales</taxon>
        <taxon>Rhizobiaceae</taxon>
        <taxon>Rhizobium/Agrobacterium group</taxon>
        <taxon>Xaviernesmea</taxon>
    </lineage>
</organism>
<dbReference type="STRING" id="464029.SAMN02982989_1937"/>
<accession>A0A1X7EWZ3</accession>
<protein>
    <submittedName>
        <fullName evidence="3">Arylformamidase</fullName>
    </submittedName>
</protein>
<evidence type="ECO:0000256" key="1">
    <source>
        <dbReference type="ARBA" id="ARBA00022801"/>
    </source>
</evidence>
<dbReference type="RefSeq" id="WP_085422194.1">
    <property type="nucleotide sequence ID" value="NZ_FXAF01000006.1"/>
</dbReference>
<dbReference type="SUPFAM" id="SSF53474">
    <property type="entry name" value="alpha/beta-Hydrolases"/>
    <property type="match status" value="1"/>
</dbReference>
<dbReference type="InterPro" id="IPR050300">
    <property type="entry name" value="GDXG_lipolytic_enzyme"/>
</dbReference>
<dbReference type="InterPro" id="IPR029058">
    <property type="entry name" value="AB_hydrolase_fold"/>
</dbReference>
<name>A0A1X7EWZ3_9HYPH</name>
<dbReference type="AlphaFoldDB" id="A0A1X7EWZ3"/>
<dbReference type="GO" id="GO:0016787">
    <property type="term" value="F:hydrolase activity"/>
    <property type="evidence" value="ECO:0007669"/>
    <property type="project" value="UniProtKB-KW"/>
</dbReference>
<dbReference type="PANTHER" id="PTHR48081">
    <property type="entry name" value="AB HYDROLASE SUPERFAMILY PROTEIN C4A8.06C"/>
    <property type="match status" value="1"/>
</dbReference>
<evidence type="ECO:0000259" key="2">
    <source>
        <dbReference type="Pfam" id="PF07859"/>
    </source>
</evidence>
<feature type="domain" description="Alpha/beta hydrolase fold-3" evidence="2">
    <location>
        <begin position="67"/>
        <end position="200"/>
    </location>
</feature>
<dbReference type="InterPro" id="IPR013094">
    <property type="entry name" value="AB_hydrolase_3"/>
</dbReference>
<keyword evidence="1" id="KW-0378">Hydrolase</keyword>
<dbReference type="EMBL" id="FXAF01000006">
    <property type="protein sequence ID" value="SMF41650.1"/>
    <property type="molecule type" value="Genomic_DNA"/>
</dbReference>
<gene>
    <name evidence="3" type="ORF">SAMN02982989_1937</name>
</gene>